<dbReference type="Pfam" id="PF01814">
    <property type="entry name" value="Hemerythrin"/>
    <property type="match status" value="1"/>
</dbReference>
<dbReference type="EMBL" id="JADKPN010000010">
    <property type="protein sequence ID" value="MBF4764591.1"/>
    <property type="molecule type" value="Genomic_DNA"/>
</dbReference>
<reference evidence="3" key="1">
    <citation type="submission" date="2020-11" db="EMBL/GenBank/DDBJ databases">
        <title>Nocardioides sp. nov., isolated from Soil of Cynanchum wilfordii Hemsley rhizosphere.</title>
        <authorList>
            <person name="Lee J.-S."/>
            <person name="Suh M.K."/>
            <person name="Kim J.-S."/>
        </authorList>
    </citation>
    <scope>NUCLEOTIDE SEQUENCE</scope>
    <source>
        <strain evidence="3">KCTC 19275</strain>
    </source>
</reference>
<keyword evidence="4" id="KW-1185">Reference proteome</keyword>
<keyword evidence="1" id="KW-0812">Transmembrane</keyword>
<sequence>MTAHISAAQVSDPWEMALIHSLIRRGFEQAEAAVLRPGAATRTDAVSEYVGFHLDGLHAHHATEDEFIWPALHARATMSGALIRRMEEQHSGLHDALDETQRQLTAWAAAPTTDTSTALASALSTVTERLMEHLTEEERDVVPLIAAHITQAEWDHAGKAAFSKFTPTQRFIAMGEMLATADPTQSALMLAGIPGPIKVVWRLVGRRRYERLMSALWGESPQTSSIHQESTSTPRSRTAAWVTWAYGAMFGVPAVPVAVFLAENGRLPSLWGLFDMYGGPWSSSFPDDRVVTLLVAYAGLVLAAVYSGWLLWQSRKAGAVLNLALLPLEAVFWIGFALPVPWLFAVARVALVARAWPELSGSNRQQAVAAPGGNRPST</sequence>
<evidence type="ECO:0000259" key="2">
    <source>
        <dbReference type="Pfam" id="PF01814"/>
    </source>
</evidence>
<dbReference type="InterPro" id="IPR012312">
    <property type="entry name" value="Hemerythrin-like"/>
</dbReference>
<comment type="caution">
    <text evidence="3">The sequence shown here is derived from an EMBL/GenBank/DDBJ whole genome shotgun (WGS) entry which is preliminary data.</text>
</comment>
<organism evidence="3 4">
    <name type="scientific">Nocardioides islandensis</name>
    <dbReference type="NCBI Taxonomy" id="433663"/>
    <lineage>
        <taxon>Bacteria</taxon>
        <taxon>Bacillati</taxon>
        <taxon>Actinomycetota</taxon>
        <taxon>Actinomycetes</taxon>
        <taxon>Propionibacteriales</taxon>
        <taxon>Nocardioidaceae</taxon>
        <taxon>Nocardioides</taxon>
    </lineage>
</organism>
<dbReference type="Proteomes" id="UP000640489">
    <property type="component" value="Unassembled WGS sequence"/>
</dbReference>
<name>A0A930YDS8_9ACTN</name>
<protein>
    <submittedName>
        <fullName evidence="3">Hemerythrin domain-containing protein</fullName>
    </submittedName>
</protein>
<dbReference type="RefSeq" id="WP_194707781.1">
    <property type="nucleotide sequence ID" value="NZ_JADKPN010000010.1"/>
</dbReference>
<evidence type="ECO:0000313" key="3">
    <source>
        <dbReference type="EMBL" id="MBF4764591.1"/>
    </source>
</evidence>
<keyword evidence="1" id="KW-0472">Membrane</keyword>
<accession>A0A930YDS8</accession>
<dbReference type="AlphaFoldDB" id="A0A930YDS8"/>
<feature type="transmembrane region" description="Helical" evidence="1">
    <location>
        <begin position="290"/>
        <end position="312"/>
    </location>
</feature>
<gene>
    <name evidence="3" type="ORF">ISU07_15775</name>
</gene>
<feature type="transmembrane region" description="Helical" evidence="1">
    <location>
        <begin position="241"/>
        <end position="262"/>
    </location>
</feature>
<dbReference type="CDD" id="cd12108">
    <property type="entry name" value="Hr-like"/>
    <property type="match status" value="1"/>
</dbReference>
<evidence type="ECO:0000313" key="4">
    <source>
        <dbReference type="Proteomes" id="UP000640489"/>
    </source>
</evidence>
<dbReference type="Gene3D" id="1.20.120.520">
    <property type="entry name" value="nmb1532 protein domain like"/>
    <property type="match status" value="1"/>
</dbReference>
<proteinExistence type="predicted"/>
<keyword evidence="1" id="KW-1133">Transmembrane helix</keyword>
<feature type="domain" description="Hemerythrin-like" evidence="2">
    <location>
        <begin position="19"/>
        <end position="145"/>
    </location>
</feature>
<evidence type="ECO:0000256" key="1">
    <source>
        <dbReference type="SAM" id="Phobius"/>
    </source>
</evidence>